<keyword evidence="5 10" id="KW-0547">Nucleotide-binding</keyword>
<evidence type="ECO:0000256" key="7">
    <source>
        <dbReference type="ARBA" id="ARBA00022842"/>
    </source>
</evidence>
<dbReference type="Gene3D" id="3.90.190.20">
    <property type="entry name" value="Mur ligase, C-terminal domain"/>
    <property type="match status" value="1"/>
</dbReference>
<dbReference type="SUPFAM" id="SSF53623">
    <property type="entry name" value="MurD-like peptide ligases, catalytic domain"/>
    <property type="match status" value="1"/>
</dbReference>
<dbReference type="PANTHER" id="PTHR11136">
    <property type="entry name" value="FOLYLPOLYGLUTAMATE SYNTHASE-RELATED"/>
    <property type="match status" value="1"/>
</dbReference>
<keyword evidence="6 10" id="KW-0067">ATP-binding</keyword>
<dbReference type="InterPro" id="IPR001645">
    <property type="entry name" value="Folylpolyglutamate_synth"/>
</dbReference>
<dbReference type="NCBIfam" id="TIGR01499">
    <property type="entry name" value="folC"/>
    <property type="match status" value="1"/>
</dbReference>
<feature type="domain" description="Mur ligase central" evidence="12">
    <location>
        <begin position="44"/>
        <end position="261"/>
    </location>
</feature>
<protein>
    <recommendedName>
        <fullName evidence="2">tetrahydrofolate synthase</fullName>
        <ecNumber evidence="2">6.3.2.17</ecNumber>
    </recommendedName>
    <alternativeName>
        <fullName evidence="8">Tetrahydrofolylpolyglutamate synthase</fullName>
    </alternativeName>
</protein>
<reference evidence="13" key="1">
    <citation type="submission" date="2024-07" db="EMBL/GenBank/DDBJ databases">
        <authorList>
            <person name="Li X.-J."/>
            <person name="Wang X."/>
        </authorList>
    </citation>
    <scope>NUCLEOTIDE SEQUENCE</scope>
    <source>
        <strain evidence="13">HSP-334</strain>
    </source>
</reference>
<dbReference type="PANTHER" id="PTHR11136:SF0">
    <property type="entry name" value="DIHYDROFOLATE SYNTHETASE-RELATED"/>
    <property type="match status" value="1"/>
</dbReference>
<evidence type="ECO:0000256" key="1">
    <source>
        <dbReference type="ARBA" id="ARBA00008276"/>
    </source>
</evidence>
<dbReference type="InterPro" id="IPR036615">
    <property type="entry name" value="Mur_ligase_C_dom_sf"/>
</dbReference>
<organism evidence="13">
    <name type="scientific">Leptotrichia rugosa</name>
    <dbReference type="NCBI Taxonomy" id="3239302"/>
    <lineage>
        <taxon>Bacteria</taxon>
        <taxon>Fusobacteriati</taxon>
        <taxon>Fusobacteriota</taxon>
        <taxon>Fusobacteriia</taxon>
        <taxon>Fusobacteriales</taxon>
        <taxon>Leptotrichiaceae</taxon>
        <taxon>Leptotrichia</taxon>
    </lineage>
</organism>
<dbReference type="GO" id="GO:0046872">
    <property type="term" value="F:metal ion binding"/>
    <property type="evidence" value="ECO:0007669"/>
    <property type="project" value="UniProtKB-KW"/>
</dbReference>
<proteinExistence type="inferred from homology"/>
<evidence type="ECO:0000313" key="13">
    <source>
        <dbReference type="EMBL" id="XDU66153.1"/>
    </source>
</evidence>
<dbReference type="Pfam" id="PF02875">
    <property type="entry name" value="Mur_ligase_C"/>
    <property type="match status" value="1"/>
</dbReference>
<dbReference type="Pfam" id="PF08245">
    <property type="entry name" value="Mur_ligase_M"/>
    <property type="match status" value="1"/>
</dbReference>
<comment type="similarity">
    <text evidence="1 10">Belongs to the folylpolyglutamate synthase family.</text>
</comment>
<evidence type="ECO:0000256" key="8">
    <source>
        <dbReference type="ARBA" id="ARBA00030592"/>
    </source>
</evidence>
<keyword evidence="7" id="KW-0460">Magnesium</keyword>
<gene>
    <name evidence="13" type="ORF">AB8B22_06910</name>
</gene>
<evidence type="ECO:0000256" key="3">
    <source>
        <dbReference type="ARBA" id="ARBA00022598"/>
    </source>
</evidence>
<accession>A0AB39VFT5</accession>
<evidence type="ECO:0000256" key="5">
    <source>
        <dbReference type="ARBA" id="ARBA00022741"/>
    </source>
</evidence>
<dbReference type="Gene3D" id="3.40.1190.10">
    <property type="entry name" value="Mur-like, catalytic domain"/>
    <property type="match status" value="1"/>
</dbReference>
<dbReference type="GO" id="GO:0008841">
    <property type="term" value="F:dihydrofolate synthase activity"/>
    <property type="evidence" value="ECO:0007669"/>
    <property type="project" value="TreeGrafter"/>
</dbReference>
<dbReference type="GO" id="GO:0005524">
    <property type="term" value="F:ATP binding"/>
    <property type="evidence" value="ECO:0007669"/>
    <property type="project" value="UniProtKB-KW"/>
</dbReference>
<name>A0AB39VFT5_9FUSO</name>
<evidence type="ECO:0000256" key="10">
    <source>
        <dbReference type="PIRNR" id="PIRNR001563"/>
    </source>
</evidence>
<dbReference type="InterPro" id="IPR013221">
    <property type="entry name" value="Mur_ligase_cen"/>
</dbReference>
<dbReference type="GO" id="GO:0004326">
    <property type="term" value="F:tetrahydrofolylpolyglutamate synthase activity"/>
    <property type="evidence" value="ECO:0007669"/>
    <property type="project" value="UniProtKB-EC"/>
</dbReference>
<evidence type="ECO:0000256" key="6">
    <source>
        <dbReference type="ARBA" id="ARBA00022840"/>
    </source>
</evidence>
<dbReference type="EC" id="6.3.2.17" evidence="2"/>
<dbReference type="GO" id="GO:0005737">
    <property type="term" value="C:cytoplasm"/>
    <property type="evidence" value="ECO:0007669"/>
    <property type="project" value="TreeGrafter"/>
</dbReference>
<keyword evidence="4" id="KW-0479">Metal-binding</keyword>
<evidence type="ECO:0000256" key="2">
    <source>
        <dbReference type="ARBA" id="ARBA00013025"/>
    </source>
</evidence>
<comment type="catalytic activity">
    <reaction evidence="9">
        <text>(6S)-5,6,7,8-tetrahydrofolyl-(gamma-L-Glu)(n) + L-glutamate + ATP = (6S)-5,6,7,8-tetrahydrofolyl-(gamma-L-Glu)(n+1) + ADP + phosphate + H(+)</text>
        <dbReference type="Rhea" id="RHEA:10580"/>
        <dbReference type="Rhea" id="RHEA-COMP:14738"/>
        <dbReference type="Rhea" id="RHEA-COMP:14740"/>
        <dbReference type="ChEBI" id="CHEBI:15378"/>
        <dbReference type="ChEBI" id="CHEBI:29985"/>
        <dbReference type="ChEBI" id="CHEBI:30616"/>
        <dbReference type="ChEBI" id="CHEBI:43474"/>
        <dbReference type="ChEBI" id="CHEBI:141005"/>
        <dbReference type="ChEBI" id="CHEBI:456216"/>
        <dbReference type="EC" id="6.3.2.17"/>
    </reaction>
</comment>
<evidence type="ECO:0000259" key="12">
    <source>
        <dbReference type="Pfam" id="PF08245"/>
    </source>
</evidence>
<dbReference type="SUPFAM" id="SSF53244">
    <property type="entry name" value="MurD-like peptide ligases, peptide-binding domain"/>
    <property type="match status" value="1"/>
</dbReference>
<sequence>MKIEKILEEIFSLRNKSRRENIDDLKKVYKLLGEPCKNRKVIHIAGTNGKGSTSAFLENIFFYSGYNVGKFTSPHILKYNERIVSNKKMISDEKIQKYYEVVKKILSELKLKINFFEITTFVALLFFEEENLEFIILETGLGGRLDATNVVNSVISVITNVSFDHTAILGNTLKEIAFEKAGIIKNGEICIFSQNLAELENEINKKTKKSINVLKKYKNIDIELDKKNFTTTIKFEDDKKIKKFELPLFGKFQGNNFLLSYEIAKRFGISDKDIQNGINHLKLFGRFEIFSKNPFVILDVAHNEDSMKVLFENLSFLYKKNEVIFITSMLKTKDFVPIFEKIQEFSDKIFITSLKDVTYGMSSYEIKKEIEKFENKEKFFEKIVFEDDILAAYKKAKKLEKYKAIVICGSFYEIAKFKKLFENKN</sequence>
<keyword evidence="3 10" id="KW-0436">Ligase</keyword>
<dbReference type="PIRSF" id="PIRSF001563">
    <property type="entry name" value="Folylpolyglu_synth"/>
    <property type="match status" value="1"/>
</dbReference>
<dbReference type="InterPro" id="IPR004101">
    <property type="entry name" value="Mur_ligase_C"/>
</dbReference>
<dbReference type="KEGG" id="lrug:AB8B22_06910"/>
<dbReference type="RefSeq" id="WP_369710557.1">
    <property type="nucleotide sequence ID" value="NZ_CP165644.1"/>
</dbReference>
<evidence type="ECO:0000259" key="11">
    <source>
        <dbReference type="Pfam" id="PF02875"/>
    </source>
</evidence>
<dbReference type="AlphaFoldDB" id="A0AB39VFT5"/>
<dbReference type="EMBL" id="CP165644">
    <property type="protein sequence ID" value="XDU66153.1"/>
    <property type="molecule type" value="Genomic_DNA"/>
</dbReference>
<evidence type="ECO:0000256" key="4">
    <source>
        <dbReference type="ARBA" id="ARBA00022723"/>
    </source>
</evidence>
<evidence type="ECO:0000256" key="9">
    <source>
        <dbReference type="ARBA" id="ARBA00047493"/>
    </source>
</evidence>
<feature type="domain" description="Mur ligase C-terminal" evidence="11">
    <location>
        <begin position="285"/>
        <end position="411"/>
    </location>
</feature>
<dbReference type="InterPro" id="IPR036565">
    <property type="entry name" value="Mur-like_cat_sf"/>
</dbReference>
<dbReference type="PROSITE" id="PS01012">
    <property type="entry name" value="FOLYLPOLYGLU_SYNT_2"/>
    <property type="match status" value="1"/>
</dbReference>
<dbReference type="InterPro" id="IPR018109">
    <property type="entry name" value="Folylpolyglutamate_synth_CS"/>
</dbReference>